<dbReference type="Gene3D" id="3.40.50.150">
    <property type="entry name" value="Vaccinia Virus protein VP39"/>
    <property type="match status" value="1"/>
</dbReference>
<feature type="non-terminal residue" evidence="2">
    <location>
        <position position="140"/>
    </location>
</feature>
<evidence type="ECO:0000259" key="1">
    <source>
        <dbReference type="Pfam" id="PF13649"/>
    </source>
</evidence>
<sequence length="140" mass="14444">MTQLSEPTAARVSALYDQAAELLPEDFGLFPNLHFGYWEGPEGDAEGEATLQDAAARLTGLVAARLGAGPGTRMLDVGCGVGGPALQIARATGCHVVGITLSAGQVGLARALADRDGASDRLAFLRADAAELPFEDDSFD</sequence>
<feature type="domain" description="Methyltransferase" evidence="1">
    <location>
        <begin position="75"/>
        <end position="140"/>
    </location>
</feature>
<name>A0A3A9ZWT0_9ACTN</name>
<dbReference type="InterPro" id="IPR050447">
    <property type="entry name" value="Erg6_SMT_methyltransf"/>
</dbReference>
<dbReference type="AlphaFoldDB" id="A0A3A9ZWT0"/>
<dbReference type="InterPro" id="IPR041698">
    <property type="entry name" value="Methyltransf_25"/>
</dbReference>
<evidence type="ECO:0000313" key="2">
    <source>
        <dbReference type="EMBL" id="RKN52344.1"/>
    </source>
</evidence>
<dbReference type="InterPro" id="IPR029063">
    <property type="entry name" value="SAM-dependent_MTases_sf"/>
</dbReference>
<accession>A0A3A9ZWT0</accession>
<comment type="caution">
    <text evidence="2">The sequence shown here is derived from an EMBL/GenBank/DDBJ whole genome shotgun (WGS) entry which is preliminary data.</text>
</comment>
<reference evidence="2 3" key="1">
    <citation type="journal article" date="2015" name="Antonie Van Leeuwenhoek">
        <title>Streptomyces klenkii sp. nov., isolated from deep marine sediment.</title>
        <authorList>
            <person name="Veyisoglu A."/>
            <person name="Sahin N."/>
        </authorList>
    </citation>
    <scope>NUCLEOTIDE SEQUENCE [LARGE SCALE GENOMIC DNA]</scope>
    <source>
        <strain evidence="2 3">KCTC 29202</strain>
    </source>
</reference>
<keyword evidence="2" id="KW-0489">Methyltransferase</keyword>
<keyword evidence="2" id="KW-0808">Transferase</keyword>
<gene>
    <name evidence="2" type="ORF">D7231_35295</name>
</gene>
<dbReference type="EMBL" id="RBAM01000145">
    <property type="protein sequence ID" value="RKN52344.1"/>
    <property type="molecule type" value="Genomic_DNA"/>
</dbReference>
<dbReference type="PANTHER" id="PTHR44068:SF11">
    <property type="entry name" value="GERANYL DIPHOSPHATE 2-C-METHYLTRANSFERASE"/>
    <property type="match status" value="1"/>
</dbReference>
<proteinExistence type="predicted"/>
<dbReference type="GO" id="GO:0032259">
    <property type="term" value="P:methylation"/>
    <property type="evidence" value="ECO:0007669"/>
    <property type="project" value="UniProtKB-KW"/>
</dbReference>
<dbReference type="SUPFAM" id="SSF53335">
    <property type="entry name" value="S-adenosyl-L-methionine-dependent methyltransferases"/>
    <property type="match status" value="1"/>
</dbReference>
<dbReference type="PANTHER" id="PTHR44068">
    <property type="entry name" value="ZGC:194242"/>
    <property type="match status" value="1"/>
</dbReference>
<keyword evidence="3" id="KW-1185">Reference proteome</keyword>
<dbReference type="CDD" id="cd02440">
    <property type="entry name" value="AdoMet_MTases"/>
    <property type="match status" value="1"/>
</dbReference>
<dbReference type="Pfam" id="PF13649">
    <property type="entry name" value="Methyltransf_25"/>
    <property type="match status" value="1"/>
</dbReference>
<dbReference type="RefSeq" id="WP_120760473.1">
    <property type="nucleotide sequence ID" value="NZ_RBAM01000145.1"/>
</dbReference>
<protein>
    <submittedName>
        <fullName evidence="2">Methyltransferase domain-containing protein</fullName>
    </submittedName>
</protein>
<dbReference type="GO" id="GO:0008168">
    <property type="term" value="F:methyltransferase activity"/>
    <property type="evidence" value="ECO:0007669"/>
    <property type="project" value="UniProtKB-KW"/>
</dbReference>
<dbReference type="OrthoDB" id="9769602at2"/>
<dbReference type="Proteomes" id="UP000270343">
    <property type="component" value="Unassembled WGS sequence"/>
</dbReference>
<organism evidence="2 3">
    <name type="scientific">Streptomyces klenkii</name>
    <dbReference type="NCBI Taxonomy" id="1420899"/>
    <lineage>
        <taxon>Bacteria</taxon>
        <taxon>Bacillati</taxon>
        <taxon>Actinomycetota</taxon>
        <taxon>Actinomycetes</taxon>
        <taxon>Kitasatosporales</taxon>
        <taxon>Streptomycetaceae</taxon>
        <taxon>Streptomyces</taxon>
    </lineage>
</organism>
<evidence type="ECO:0000313" key="3">
    <source>
        <dbReference type="Proteomes" id="UP000270343"/>
    </source>
</evidence>